<dbReference type="GO" id="GO:0016020">
    <property type="term" value="C:membrane"/>
    <property type="evidence" value="ECO:0007669"/>
    <property type="project" value="UniProtKB-SubCell"/>
</dbReference>
<dbReference type="RefSeq" id="WP_136003967.1">
    <property type="nucleotide sequence ID" value="NZ_SRYR01000001.1"/>
</dbReference>
<keyword evidence="4 5" id="KW-0472">Membrane</keyword>
<feature type="transmembrane region" description="Helical" evidence="5">
    <location>
        <begin position="262"/>
        <end position="287"/>
    </location>
</feature>
<keyword evidence="2 5" id="KW-0812">Transmembrane</keyword>
<dbReference type="OrthoDB" id="1864035at2"/>
<comment type="subcellular location">
    <subcellularLocation>
        <location evidence="1">Membrane</location>
        <topology evidence="1">Multi-pass membrane protein</topology>
    </subcellularLocation>
</comment>
<evidence type="ECO:0000256" key="2">
    <source>
        <dbReference type="ARBA" id="ARBA00022692"/>
    </source>
</evidence>
<feature type="transmembrane region" description="Helical" evidence="5">
    <location>
        <begin position="354"/>
        <end position="372"/>
    </location>
</feature>
<dbReference type="Pfam" id="PF12698">
    <property type="entry name" value="ABC2_membrane_3"/>
    <property type="match status" value="1"/>
</dbReference>
<dbReference type="InterPro" id="IPR052902">
    <property type="entry name" value="ABC-2_transporter"/>
</dbReference>
<gene>
    <name evidence="7" type="ORF">E5347_01715</name>
</gene>
<reference evidence="7 8" key="1">
    <citation type="submission" date="2019-04" db="EMBL/GenBank/DDBJ databases">
        <title>Microbes associate with the intestines of laboratory mice.</title>
        <authorList>
            <person name="Navarre W."/>
            <person name="Wong E."/>
            <person name="Huang K."/>
            <person name="Tropini C."/>
            <person name="Ng K."/>
            <person name="Yu B."/>
        </authorList>
    </citation>
    <scope>NUCLEOTIDE SEQUENCE [LARGE SCALE GENOMIC DNA]</scope>
    <source>
        <strain evidence="7 8">NM50_B9-20</strain>
    </source>
</reference>
<evidence type="ECO:0000256" key="4">
    <source>
        <dbReference type="ARBA" id="ARBA00023136"/>
    </source>
</evidence>
<proteinExistence type="predicted"/>
<organism evidence="7 8">
    <name type="scientific">Clostridium sartagoforme</name>
    <dbReference type="NCBI Taxonomy" id="84031"/>
    <lineage>
        <taxon>Bacteria</taxon>
        <taxon>Bacillati</taxon>
        <taxon>Bacillota</taxon>
        <taxon>Clostridia</taxon>
        <taxon>Eubacteriales</taxon>
        <taxon>Clostridiaceae</taxon>
        <taxon>Clostridium</taxon>
    </lineage>
</organism>
<dbReference type="PANTHER" id="PTHR43027">
    <property type="entry name" value="DOXORUBICIN RESISTANCE ABC TRANSPORTER PERMEASE PROTEIN DRRC-RELATED"/>
    <property type="match status" value="1"/>
</dbReference>
<dbReference type="PANTHER" id="PTHR43027:SF1">
    <property type="entry name" value="DOXORUBICIN RESISTANCE ABC TRANSPORTER PERMEASE PROTEIN DRRC-RELATED"/>
    <property type="match status" value="1"/>
</dbReference>
<evidence type="ECO:0000259" key="6">
    <source>
        <dbReference type="Pfam" id="PF12698"/>
    </source>
</evidence>
<feature type="domain" description="ABC-2 type transporter transmembrane" evidence="6">
    <location>
        <begin position="19"/>
        <end position="368"/>
    </location>
</feature>
<dbReference type="InterPro" id="IPR013525">
    <property type="entry name" value="ABC2_TM"/>
</dbReference>
<protein>
    <submittedName>
        <fullName evidence="7">ABC transporter permease</fullName>
    </submittedName>
</protein>
<evidence type="ECO:0000256" key="3">
    <source>
        <dbReference type="ARBA" id="ARBA00022989"/>
    </source>
</evidence>
<name>A0A4S2DMK4_9CLOT</name>
<feature type="transmembrane region" description="Helical" evidence="5">
    <location>
        <begin position="20"/>
        <end position="41"/>
    </location>
</feature>
<comment type="caution">
    <text evidence="7">The sequence shown here is derived from an EMBL/GenBank/DDBJ whole genome shotgun (WGS) entry which is preliminary data.</text>
</comment>
<dbReference type="GO" id="GO:0140359">
    <property type="term" value="F:ABC-type transporter activity"/>
    <property type="evidence" value="ECO:0007669"/>
    <property type="project" value="InterPro"/>
</dbReference>
<feature type="transmembrane region" description="Helical" evidence="5">
    <location>
        <begin position="299"/>
        <end position="317"/>
    </location>
</feature>
<dbReference type="EMBL" id="SRYR01000001">
    <property type="protein sequence ID" value="TGY43556.1"/>
    <property type="molecule type" value="Genomic_DNA"/>
</dbReference>
<evidence type="ECO:0000313" key="8">
    <source>
        <dbReference type="Proteomes" id="UP000306888"/>
    </source>
</evidence>
<keyword evidence="3 5" id="KW-1133">Transmembrane helix</keyword>
<dbReference type="AlphaFoldDB" id="A0A4S2DMK4"/>
<evidence type="ECO:0000256" key="1">
    <source>
        <dbReference type="ARBA" id="ARBA00004141"/>
    </source>
</evidence>
<evidence type="ECO:0000313" key="7">
    <source>
        <dbReference type="EMBL" id="TGY43556.1"/>
    </source>
</evidence>
<accession>A0A4S2DMK4</accession>
<dbReference type="Proteomes" id="UP000306888">
    <property type="component" value="Unassembled WGS sequence"/>
</dbReference>
<sequence length="387" mass="44272">MIAIIKATILNCIRDRKNLFFMILFPIFLIFIVGSTLSSYFNSMDNSVFVSDFNIYYLNEGDKKINEVFDTFKSVVEESKDIEDISIKEVRNIDDGKKEVRVNRAVLLHLKGDSIDIYSNDKSFIKNSLVYGILESITDRYNAVTEVYKINPMKAGEIISSTEEINFIKSNDVPYEKSPSSMDYYGVAEIGLMMFYFVSYPLFLLKEDKLNNIKDRIKLSGLSLNKYYLSSFIGFFIFSYSVALINYILSNILFDINYGENLLIMPFAMIPFLIIVNGVGILIPLIFKEDKVANTVIQNVIIPVLTFLGGGYIAIYGELEGIFNLITNISPLRWFNSSIFRSIYSGNNSLLVDWMIFGFAVLVILIILIFFISKKEESNNEKYISVN</sequence>
<keyword evidence="8" id="KW-1185">Reference proteome</keyword>
<feature type="transmembrane region" description="Helical" evidence="5">
    <location>
        <begin position="226"/>
        <end position="250"/>
    </location>
</feature>
<feature type="transmembrane region" description="Helical" evidence="5">
    <location>
        <begin position="184"/>
        <end position="205"/>
    </location>
</feature>
<evidence type="ECO:0000256" key="5">
    <source>
        <dbReference type="SAM" id="Phobius"/>
    </source>
</evidence>